<dbReference type="AlphaFoldDB" id="A0A1Y2FHA8"/>
<evidence type="ECO:0000313" key="4">
    <source>
        <dbReference type="Proteomes" id="UP000193920"/>
    </source>
</evidence>
<organism evidence="3 4">
    <name type="scientific">Neocallimastix californiae</name>
    <dbReference type="NCBI Taxonomy" id="1754190"/>
    <lineage>
        <taxon>Eukaryota</taxon>
        <taxon>Fungi</taxon>
        <taxon>Fungi incertae sedis</taxon>
        <taxon>Chytridiomycota</taxon>
        <taxon>Chytridiomycota incertae sedis</taxon>
        <taxon>Neocallimastigomycetes</taxon>
        <taxon>Neocallimastigales</taxon>
        <taxon>Neocallimastigaceae</taxon>
        <taxon>Neocallimastix</taxon>
    </lineage>
</organism>
<protein>
    <submittedName>
        <fullName evidence="3">Uncharacterized protein</fullName>
    </submittedName>
</protein>
<accession>A0A1Y2FHA8</accession>
<gene>
    <name evidence="3" type="ORF">LY90DRAFT_697284</name>
</gene>
<keyword evidence="1" id="KW-0175">Coiled coil</keyword>
<dbReference type="STRING" id="1754190.A0A1Y2FHA8"/>
<feature type="compositionally biased region" description="Basic and acidic residues" evidence="2">
    <location>
        <begin position="318"/>
        <end position="327"/>
    </location>
</feature>
<sequence>MKEKSQNKDNEEDEMIVQKQMEEIERNKQETITYKNEIKELKQQIDTLLDEKDRLEQKLKFEIIPENEFNIIKMDENKHNECEEQIKNTNLENNELVKDIHIKYEALIKEHEELTNSYNEQCNQINLLWKSLSPVEEEVLDNNKDLLSLKEYIEKELTQKKNTLQEFKESTVKQIEEKCKENEKLKKDIDEIKEEYDEKVKKITEQLNKQTEELKKVEDLRDQQINEMKENYNQKIQTLQHKISNLKESLRMVKQNNKREKRELENLISNKNLKPYIPRNSRSLSHISSQSFQSPSSHALSQINLSPSNVNSHSSPLSEKDLDDNKENNSSIIYSNSIISESNHSSRSKYNNNSNNNNSNTNNNNNNNNNYNNSDTPVNGILLHNVNNKANNNVLRSCLSEINDNSLRELSLQKVYNSCCNLHLQPNSLNKSLSKEIHEMRQRLNLNSESDKIHTRKHLLEMDKYLLENDDLMETFKSTDLLKKKLLEFETKYT</sequence>
<feature type="coiled-coil region" evidence="1">
    <location>
        <begin position="7"/>
        <end position="124"/>
    </location>
</feature>
<feature type="region of interest" description="Disordered" evidence="2">
    <location>
        <begin position="274"/>
        <end position="328"/>
    </location>
</feature>
<feature type="compositionally biased region" description="Low complexity" evidence="2">
    <location>
        <begin position="281"/>
        <end position="301"/>
    </location>
</feature>
<evidence type="ECO:0000313" key="3">
    <source>
        <dbReference type="EMBL" id="ORY83330.1"/>
    </source>
</evidence>
<keyword evidence="4" id="KW-1185">Reference proteome</keyword>
<evidence type="ECO:0000256" key="2">
    <source>
        <dbReference type="SAM" id="MobiDB-lite"/>
    </source>
</evidence>
<feature type="coiled-coil region" evidence="1">
    <location>
        <begin position="150"/>
        <end position="274"/>
    </location>
</feature>
<comment type="caution">
    <text evidence="3">The sequence shown here is derived from an EMBL/GenBank/DDBJ whole genome shotgun (WGS) entry which is preliminary data.</text>
</comment>
<feature type="region of interest" description="Disordered" evidence="2">
    <location>
        <begin position="342"/>
        <end position="377"/>
    </location>
</feature>
<feature type="compositionally biased region" description="Polar residues" evidence="2">
    <location>
        <begin position="302"/>
        <end position="317"/>
    </location>
</feature>
<dbReference type="Proteomes" id="UP000193920">
    <property type="component" value="Unassembled WGS sequence"/>
</dbReference>
<evidence type="ECO:0000256" key="1">
    <source>
        <dbReference type="SAM" id="Coils"/>
    </source>
</evidence>
<dbReference type="EMBL" id="MCOG01000007">
    <property type="protein sequence ID" value="ORY83330.1"/>
    <property type="molecule type" value="Genomic_DNA"/>
</dbReference>
<proteinExistence type="predicted"/>
<feature type="compositionally biased region" description="Low complexity" evidence="2">
    <location>
        <begin position="342"/>
        <end position="374"/>
    </location>
</feature>
<dbReference type="OrthoDB" id="5412539at2759"/>
<name>A0A1Y2FHA8_9FUNG</name>
<reference evidence="3 4" key="1">
    <citation type="submission" date="2016-08" db="EMBL/GenBank/DDBJ databases">
        <title>A Parts List for Fungal Cellulosomes Revealed by Comparative Genomics.</title>
        <authorList>
            <consortium name="DOE Joint Genome Institute"/>
            <person name="Haitjema C.H."/>
            <person name="Gilmore S.P."/>
            <person name="Henske J.K."/>
            <person name="Solomon K.V."/>
            <person name="De Groot R."/>
            <person name="Kuo A."/>
            <person name="Mondo S.J."/>
            <person name="Salamov A.A."/>
            <person name="Labutti K."/>
            <person name="Zhao Z."/>
            <person name="Chiniquy J."/>
            <person name="Barry K."/>
            <person name="Brewer H.M."/>
            <person name="Purvine S.O."/>
            <person name="Wright A.T."/>
            <person name="Boxma B."/>
            <person name="Van Alen T."/>
            <person name="Hackstein J.H."/>
            <person name="Baker S.E."/>
            <person name="Grigoriev I.V."/>
            <person name="O'Malley M.A."/>
        </authorList>
    </citation>
    <scope>NUCLEOTIDE SEQUENCE [LARGE SCALE GENOMIC DNA]</scope>
    <source>
        <strain evidence="3 4">G1</strain>
    </source>
</reference>